<dbReference type="OrthoDB" id="9811157at2"/>
<accession>A0A5C8PN66</accession>
<protein>
    <submittedName>
        <fullName evidence="3">Virulence-associated protein E</fullName>
    </submittedName>
</protein>
<dbReference type="RefSeq" id="WP_147847437.1">
    <property type="nucleotide sequence ID" value="NZ_VDUZ01000013.1"/>
</dbReference>
<dbReference type="Pfam" id="PF13362">
    <property type="entry name" value="Toprim_3"/>
    <property type="match status" value="1"/>
</dbReference>
<evidence type="ECO:0000313" key="4">
    <source>
        <dbReference type="Proteomes" id="UP000321638"/>
    </source>
</evidence>
<reference evidence="3 4" key="1">
    <citation type="submission" date="2019-06" db="EMBL/GenBank/DDBJ databases">
        <title>New taxonomy in bacterial strain CC-CFT640, isolated from vineyard.</title>
        <authorList>
            <person name="Lin S.-Y."/>
            <person name="Tsai C.-F."/>
            <person name="Young C.-C."/>
        </authorList>
    </citation>
    <scope>NUCLEOTIDE SEQUENCE [LARGE SCALE GENOMIC DNA]</scope>
    <source>
        <strain evidence="3 4">CC-CFT640</strain>
    </source>
</reference>
<dbReference type="Proteomes" id="UP000321638">
    <property type="component" value="Unassembled WGS sequence"/>
</dbReference>
<sequence>MSTAHTITAALGGRWHGRYGMVRCVSHDDRSPSLMLSDGESALLVRCFAGCDPIDILAELRRRNQLDEAEQRTADAQRSTLWDDRSEAIARGVQIFGEAHGPLHVVQAYLRSRGLGRLPPDCVDIRFHTQCPRGRDRLPAMVALMRDAITNEPTGVHRTYLRPDGSGKADVQPAKMMLGRSAGAVVKLTPDEDVTLGLGLSEGIEDGLAIINSGWRPIWACMSTGSMRTFPVLGGIEALTLFRDADAPGRDAAEAAAARWRDAGRAAAIVAPAGVKDFAAMAEAVSHAA</sequence>
<evidence type="ECO:0000313" key="3">
    <source>
        <dbReference type="EMBL" id="TXL75633.1"/>
    </source>
</evidence>
<dbReference type="AlphaFoldDB" id="A0A5C8PN66"/>
<name>A0A5C8PN66_9HYPH</name>
<dbReference type="InterPro" id="IPR055570">
    <property type="entry name" value="DUF7146"/>
</dbReference>
<feature type="domain" description="Toprim" evidence="1">
    <location>
        <begin position="199"/>
        <end position="279"/>
    </location>
</feature>
<proteinExistence type="predicted"/>
<dbReference type="Pfam" id="PF23639">
    <property type="entry name" value="DUF7146"/>
    <property type="match status" value="1"/>
</dbReference>
<comment type="caution">
    <text evidence="3">The sequence shown here is derived from an EMBL/GenBank/DDBJ whole genome shotgun (WGS) entry which is preliminary data.</text>
</comment>
<organism evidence="3 4">
    <name type="scientific">Vineibacter terrae</name>
    <dbReference type="NCBI Taxonomy" id="2586908"/>
    <lineage>
        <taxon>Bacteria</taxon>
        <taxon>Pseudomonadati</taxon>
        <taxon>Pseudomonadota</taxon>
        <taxon>Alphaproteobacteria</taxon>
        <taxon>Hyphomicrobiales</taxon>
        <taxon>Vineibacter</taxon>
    </lineage>
</organism>
<dbReference type="InterPro" id="IPR006171">
    <property type="entry name" value="TOPRIM_dom"/>
</dbReference>
<dbReference type="EMBL" id="VDUZ01000013">
    <property type="protein sequence ID" value="TXL75633.1"/>
    <property type="molecule type" value="Genomic_DNA"/>
</dbReference>
<evidence type="ECO:0000259" key="1">
    <source>
        <dbReference type="Pfam" id="PF13362"/>
    </source>
</evidence>
<evidence type="ECO:0000259" key="2">
    <source>
        <dbReference type="Pfam" id="PF23639"/>
    </source>
</evidence>
<feature type="domain" description="DUF7146" evidence="2">
    <location>
        <begin position="105"/>
        <end position="187"/>
    </location>
</feature>
<gene>
    <name evidence="3" type="ORF">FHP25_13340</name>
</gene>
<keyword evidence="4" id="KW-1185">Reference proteome</keyword>